<keyword evidence="2 3" id="KW-0975">Bacterial flagellum</keyword>
<dbReference type="InterPro" id="IPR001029">
    <property type="entry name" value="Flagellin_N"/>
</dbReference>
<dbReference type="Gene3D" id="6.10.10.10">
    <property type="entry name" value="Flagellar export chaperone, C-terminal domain"/>
    <property type="match status" value="1"/>
</dbReference>
<protein>
    <recommendedName>
        <fullName evidence="3">Flagellin</fullName>
    </recommendedName>
</protein>
<dbReference type="EMBL" id="NJGG01000001">
    <property type="protein sequence ID" value="OXL15542.1"/>
    <property type="molecule type" value="Genomic_DNA"/>
</dbReference>
<dbReference type="InterPro" id="IPR001492">
    <property type="entry name" value="Flagellin"/>
</dbReference>
<dbReference type="GO" id="GO:0005198">
    <property type="term" value="F:structural molecule activity"/>
    <property type="evidence" value="ECO:0007669"/>
    <property type="project" value="UniProtKB-UniRule"/>
</dbReference>
<dbReference type="GO" id="GO:0009288">
    <property type="term" value="C:bacterial-type flagellum"/>
    <property type="evidence" value="ECO:0007669"/>
    <property type="project" value="UniProtKB-SubCell"/>
</dbReference>
<dbReference type="AlphaFoldDB" id="A0A229FUK6"/>
<dbReference type="InterPro" id="IPR046358">
    <property type="entry name" value="Flagellin_C"/>
</dbReference>
<evidence type="ECO:0000259" key="4">
    <source>
        <dbReference type="Pfam" id="PF00669"/>
    </source>
</evidence>
<evidence type="ECO:0000256" key="1">
    <source>
        <dbReference type="ARBA" id="ARBA00005709"/>
    </source>
</evidence>
<proteinExistence type="inferred from homology"/>
<keyword evidence="6" id="KW-0969">Cilium</keyword>
<gene>
    <name evidence="6" type="ORF">AOC33_00110</name>
</gene>
<dbReference type="Proteomes" id="UP000215188">
    <property type="component" value="Unassembled WGS sequence"/>
</dbReference>
<dbReference type="SUPFAM" id="SSF64518">
    <property type="entry name" value="Phase 1 flagellin"/>
    <property type="match status" value="1"/>
</dbReference>
<keyword evidence="7" id="KW-1185">Reference proteome</keyword>
<keyword evidence="6" id="KW-0966">Cell projection</keyword>
<comment type="caution">
    <text evidence="6">The sequence shown here is derived from an EMBL/GenBank/DDBJ whole genome shotgun (WGS) entry which is preliminary data.</text>
</comment>
<dbReference type="Pfam" id="PF00669">
    <property type="entry name" value="Flagellin_N"/>
    <property type="match status" value="1"/>
</dbReference>
<comment type="similarity">
    <text evidence="1 3">Belongs to the bacterial flagellin family.</text>
</comment>
<feature type="domain" description="Flagellin C-terminal" evidence="5">
    <location>
        <begin position="186"/>
        <end position="270"/>
    </location>
</feature>
<dbReference type="PANTHER" id="PTHR42792">
    <property type="entry name" value="FLAGELLIN"/>
    <property type="match status" value="1"/>
</dbReference>
<evidence type="ECO:0000313" key="7">
    <source>
        <dbReference type="Proteomes" id="UP000215188"/>
    </source>
</evidence>
<reference evidence="6 7" key="1">
    <citation type="submission" date="2017-06" db="EMBL/GenBank/DDBJ databases">
        <title>Reclassification of a Polynucleobacter cosmopolitanus strain isolated from tropical Lake Victoria as Polynucleobacter victoriensis comb. nov.</title>
        <authorList>
            <person name="Hahn M.W."/>
        </authorList>
    </citation>
    <scope>NUCLEOTIDE SEQUENCE [LARGE SCALE GENOMIC DNA]</scope>
    <source>
        <strain evidence="6 7">MWH-MoIso2</strain>
    </source>
</reference>
<dbReference type="PRINTS" id="PR00207">
    <property type="entry name" value="FLAGELLIN"/>
</dbReference>
<dbReference type="PANTHER" id="PTHR42792:SF2">
    <property type="entry name" value="FLAGELLIN"/>
    <property type="match status" value="1"/>
</dbReference>
<keyword evidence="3" id="KW-0964">Secreted</keyword>
<comment type="subcellular location">
    <subcellularLocation>
        <location evidence="3">Secreted</location>
    </subcellularLocation>
    <subcellularLocation>
        <location evidence="3">Bacterial flagellum</location>
    </subcellularLocation>
</comment>
<evidence type="ECO:0000259" key="5">
    <source>
        <dbReference type="Pfam" id="PF00700"/>
    </source>
</evidence>
<organism evidence="6 7">
    <name type="scientific">Polynucleobacter cosmopolitanus</name>
    <dbReference type="NCBI Taxonomy" id="351345"/>
    <lineage>
        <taxon>Bacteria</taxon>
        <taxon>Pseudomonadati</taxon>
        <taxon>Pseudomonadota</taxon>
        <taxon>Betaproteobacteria</taxon>
        <taxon>Burkholderiales</taxon>
        <taxon>Burkholderiaceae</taxon>
        <taxon>Polynucleobacter</taxon>
    </lineage>
</organism>
<keyword evidence="6" id="KW-0282">Flagellum</keyword>
<dbReference type="InterPro" id="IPR042187">
    <property type="entry name" value="Flagellin_C_sub2"/>
</dbReference>
<evidence type="ECO:0000256" key="3">
    <source>
        <dbReference type="RuleBase" id="RU362073"/>
    </source>
</evidence>
<feature type="domain" description="Flagellin N-terminal" evidence="4">
    <location>
        <begin position="5"/>
        <end position="138"/>
    </location>
</feature>
<dbReference type="OrthoDB" id="9796789at2"/>
<sequence length="271" mass="28142">MAAVINTNMASLQAQNQLSKTTASLNNTIQQLSSGLRVSSSKDDASGYSIAKGMDSTIRGSNQAIRNINDAISLTQTTSGALETLSNLMGRMRELAIQAGNDSNTVNGGYLDKEYKGLAAEALRVIAATKFNGVSTFTATAFAFRVSSVTADTTLTLTPTVMTAVAAASATTVGIATTATAVTTLGLLDTAITEIGTVGAELGAFQSRLTFAQDFLKDLVENTSAAKSRIVDTDFAAQTAELSKYQILQQAGTAMLAQANQMGSNVLTLLK</sequence>
<accession>A0A229FUK6</accession>
<dbReference type="RefSeq" id="WP_089514581.1">
    <property type="nucleotide sequence ID" value="NZ_NJGG01000001.1"/>
</dbReference>
<dbReference type="Pfam" id="PF00700">
    <property type="entry name" value="Flagellin_C"/>
    <property type="match status" value="1"/>
</dbReference>
<evidence type="ECO:0000256" key="2">
    <source>
        <dbReference type="ARBA" id="ARBA00023143"/>
    </source>
</evidence>
<name>A0A229FUK6_9BURK</name>
<dbReference type="GO" id="GO:0005576">
    <property type="term" value="C:extracellular region"/>
    <property type="evidence" value="ECO:0007669"/>
    <property type="project" value="UniProtKB-SubCell"/>
</dbReference>
<dbReference type="Gene3D" id="1.20.1330.10">
    <property type="entry name" value="f41 fragment of flagellin, N-terminal domain"/>
    <property type="match status" value="1"/>
</dbReference>
<comment type="function">
    <text evidence="3">Flagellin is the subunit protein which polymerizes to form the filaments of bacterial flagella.</text>
</comment>
<evidence type="ECO:0000313" key="6">
    <source>
        <dbReference type="EMBL" id="OXL15542.1"/>
    </source>
</evidence>